<dbReference type="AlphaFoldDB" id="A0A6J4RX57"/>
<feature type="compositionally biased region" description="Basic and acidic residues" evidence="1">
    <location>
        <begin position="1"/>
        <end position="12"/>
    </location>
</feature>
<gene>
    <name evidence="2" type="ORF">AVDCRST_MAG65-1364</name>
</gene>
<accession>A0A6J4RX57</accession>
<feature type="compositionally biased region" description="Basic and acidic residues" evidence="1">
    <location>
        <begin position="22"/>
        <end position="31"/>
    </location>
</feature>
<dbReference type="EMBL" id="CADCVL010000223">
    <property type="protein sequence ID" value="CAA9479694.1"/>
    <property type="molecule type" value="Genomic_DNA"/>
</dbReference>
<sequence>MSDEELRPTHELDSDELAGAVPDRDEHPGSERRRRPVADWGGDDLFNHVPRRRFTRTGVAAHTRRPSASPITSHQLRRNADFAAAGPARAGESRGDGESYAMTLSTLHAAV</sequence>
<feature type="region of interest" description="Disordered" evidence="1">
    <location>
        <begin position="58"/>
        <end position="79"/>
    </location>
</feature>
<evidence type="ECO:0000256" key="1">
    <source>
        <dbReference type="SAM" id="MobiDB-lite"/>
    </source>
</evidence>
<feature type="region of interest" description="Disordered" evidence="1">
    <location>
        <begin position="1"/>
        <end position="44"/>
    </location>
</feature>
<organism evidence="2">
    <name type="scientific">uncultured Solirubrobacteraceae bacterium</name>
    <dbReference type="NCBI Taxonomy" id="1162706"/>
    <lineage>
        <taxon>Bacteria</taxon>
        <taxon>Bacillati</taxon>
        <taxon>Actinomycetota</taxon>
        <taxon>Thermoleophilia</taxon>
        <taxon>Solirubrobacterales</taxon>
        <taxon>Solirubrobacteraceae</taxon>
        <taxon>environmental samples</taxon>
    </lineage>
</organism>
<protein>
    <submittedName>
        <fullName evidence="2">Uncharacterized protein</fullName>
    </submittedName>
</protein>
<evidence type="ECO:0000313" key="2">
    <source>
        <dbReference type="EMBL" id="CAA9479694.1"/>
    </source>
</evidence>
<name>A0A6J4RX57_9ACTN</name>
<reference evidence="2" key="1">
    <citation type="submission" date="2020-02" db="EMBL/GenBank/DDBJ databases">
        <authorList>
            <person name="Meier V. D."/>
        </authorList>
    </citation>
    <scope>NUCLEOTIDE SEQUENCE</scope>
    <source>
        <strain evidence="2">AVDCRST_MAG65</strain>
    </source>
</reference>
<proteinExistence type="predicted"/>